<dbReference type="Gene3D" id="3.10.105.10">
    <property type="entry name" value="Dipeptide-binding Protein, Domain 3"/>
    <property type="match status" value="1"/>
</dbReference>
<feature type="region of interest" description="Disordered" evidence="3">
    <location>
        <begin position="1"/>
        <end position="23"/>
    </location>
</feature>
<dbReference type="PANTHER" id="PTHR30290">
    <property type="entry name" value="PERIPLASMIC BINDING COMPONENT OF ABC TRANSPORTER"/>
    <property type="match status" value="1"/>
</dbReference>
<dbReference type="InterPro" id="IPR000914">
    <property type="entry name" value="SBP_5_dom"/>
</dbReference>
<name>A0ABW5BQ62_9PROT</name>
<dbReference type="InterPro" id="IPR039424">
    <property type="entry name" value="SBP_5"/>
</dbReference>
<dbReference type="Gene3D" id="3.40.190.10">
    <property type="entry name" value="Periplasmic binding protein-like II"/>
    <property type="match status" value="1"/>
</dbReference>
<dbReference type="Gene3D" id="3.90.76.10">
    <property type="entry name" value="Dipeptide-binding Protein, Domain 1"/>
    <property type="match status" value="1"/>
</dbReference>
<evidence type="ECO:0000313" key="5">
    <source>
        <dbReference type="EMBL" id="MFD2207029.1"/>
    </source>
</evidence>
<evidence type="ECO:0000256" key="1">
    <source>
        <dbReference type="ARBA" id="ARBA00004418"/>
    </source>
</evidence>
<organism evidence="5 6">
    <name type="scientific">Kiloniella antarctica</name>
    <dbReference type="NCBI Taxonomy" id="1550907"/>
    <lineage>
        <taxon>Bacteria</taxon>
        <taxon>Pseudomonadati</taxon>
        <taxon>Pseudomonadota</taxon>
        <taxon>Alphaproteobacteria</taxon>
        <taxon>Rhodospirillales</taxon>
        <taxon>Kiloniellaceae</taxon>
        <taxon>Kiloniella</taxon>
    </lineage>
</organism>
<dbReference type="PROSITE" id="PS51318">
    <property type="entry name" value="TAT"/>
    <property type="match status" value="1"/>
</dbReference>
<dbReference type="CDD" id="cd08503">
    <property type="entry name" value="PBP2_NikA_DppA_OppA_like_17"/>
    <property type="match status" value="1"/>
</dbReference>
<comment type="caution">
    <text evidence="5">The sequence shown here is derived from an EMBL/GenBank/DDBJ whole genome shotgun (WGS) entry which is preliminary data.</text>
</comment>
<evidence type="ECO:0000256" key="2">
    <source>
        <dbReference type="ARBA" id="ARBA00005695"/>
    </source>
</evidence>
<comment type="subcellular location">
    <subcellularLocation>
        <location evidence="1">Periplasm</location>
    </subcellularLocation>
</comment>
<dbReference type="Proteomes" id="UP001597294">
    <property type="component" value="Unassembled WGS sequence"/>
</dbReference>
<accession>A0ABW5BQ62</accession>
<comment type="similarity">
    <text evidence="2">Belongs to the bacterial solute-binding protein 5 family.</text>
</comment>
<dbReference type="PIRSF" id="PIRSF002741">
    <property type="entry name" value="MppA"/>
    <property type="match status" value="1"/>
</dbReference>
<dbReference type="InterPro" id="IPR006311">
    <property type="entry name" value="TAT_signal"/>
</dbReference>
<evidence type="ECO:0000256" key="3">
    <source>
        <dbReference type="SAM" id="MobiDB-lite"/>
    </source>
</evidence>
<sequence>MKFFKRNGSPMPSHTVKMAEETKSGNMDRREFLAIASAFGATAATAYGMLGMIAPSQAVAAEPKKGGVLKVSTSVRELKDPRTFDWSEMGNLARQFLEPLVRYNRDFTFEGRLLEGWEINDDATVYTLKIRKGVTWNNGDEFNADDVVFNITRWCDKSIEGNSMAGRMATLIDDTTGKVKDGAVEKIDNHTVRLNLPKSDITIIPGMSDYPALIVHRDYEEMGSDLPAHPIGTGPFELETYEVGTSASVKRRVNGKWWDGDVYLDGVEFIDYGTDPSAEVSAFESGEIHTNYQTTADFIEIMDSLGLTRSEVVTSATVVLRTNATHKPYDDQRVRRALQMAVDNSTVLQLGYGGAGTVAENHHVAPLHPEYYELPKQERNLEGAKKLMTEAGQMDFEHELMSIDDDYRKNTADAVAAQLREAGFNVKRTVLPGSTFWNDWTKYPFSITNWNMRPLGVQIMALAYRSGEAWNESAHSNPEFDKKMEEALAIADADKRREVMKDLEQILQDSGHIIQPYWRYLFNHSTHNVRDHGMHPLFEFHFEKVWLDEA</sequence>
<reference evidence="6" key="1">
    <citation type="journal article" date="2019" name="Int. J. Syst. Evol. Microbiol.">
        <title>The Global Catalogue of Microorganisms (GCM) 10K type strain sequencing project: providing services to taxonomists for standard genome sequencing and annotation.</title>
        <authorList>
            <consortium name="The Broad Institute Genomics Platform"/>
            <consortium name="The Broad Institute Genome Sequencing Center for Infectious Disease"/>
            <person name="Wu L."/>
            <person name="Ma J."/>
        </authorList>
    </citation>
    <scope>NUCLEOTIDE SEQUENCE [LARGE SCALE GENOMIC DNA]</scope>
    <source>
        <strain evidence="6">CGMCC 4.7192</strain>
    </source>
</reference>
<dbReference type="EMBL" id="JBHUII010000010">
    <property type="protein sequence ID" value="MFD2207029.1"/>
    <property type="molecule type" value="Genomic_DNA"/>
</dbReference>
<evidence type="ECO:0000313" key="6">
    <source>
        <dbReference type="Proteomes" id="UP001597294"/>
    </source>
</evidence>
<proteinExistence type="inferred from homology"/>
<feature type="domain" description="Solute-binding protein family 5" evidence="4">
    <location>
        <begin position="109"/>
        <end position="454"/>
    </location>
</feature>
<dbReference type="SUPFAM" id="SSF53850">
    <property type="entry name" value="Periplasmic binding protein-like II"/>
    <property type="match status" value="1"/>
</dbReference>
<keyword evidence="6" id="KW-1185">Reference proteome</keyword>
<evidence type="ECO:0000259" key="4">
    <source>
        <dbReference type="Pfam" id="PF00496"/>
    </source>
</evidence>
<protein>
    <submittedName>
        <fullName evidence="5">ABC transporter substrate-binding protein</fullName>
    </submittedName>
</protein>
<dbReference type="InterPro" id="IPR030678">
    <property type="entry name" value="Peptide/Ni-bd"/>
</dbReference>
<gene>
    <name evidence="5" type="ORF">ACFSKO_15485</name>
</gene>
<dbReference type="RefSeq" id="WP_380253256.1">
    <property type="nucleotide sequence ID" value="NZ_JBHUII010000010.1"/>
</dbReference>
<dbReference type="Pfam" id="PF00496">
    <property type="entry name" value="SBP_bac_5"/>
    <property type="match status" value="1"/>
</dbReference>